<organism evidence="1 2">
    <name type="scientific">Penicillium camemberti (strain FM 013)</name>
    <dbReference type="NCBI Taxonomy" id="1429867"/>
    <lineage>
        <taxon>Eukaryota</taxon>
        <taxon>Fungi</taxon>
        <taxon>Dikarya</taxon>
        <taxon>Ascomycota</taxon>
        <taxon>Pezizomycotina</taxon>
        <taxon>Eurotiomycetes</taxon>
        <taxon>Eurotiomycetidae</taxon>
        <taxon>Eurotiales</taxon>
        <taxon>Aspergillaceae</taxon>
        <taxon>Penicillium</taxon>
    </lineage>
</organism>
<keyword evidence="2" id="KW-1185">Reference proteome</keyword>
<reference evidence="1 2" key="1">
    <citation type="journal article" date="2014" name="Nat. Commun.">
        <title>Multiple recent horizontal transfers of a large genomic region in cheese making fungi.</title>
        <authorList>
            <person name="Cheeseman K."/>
            <person name="Ropars J."/>
            <person name="Renault P."/>
            <person name="Dupont J."/>
            <person name="Gouzy J."/>
            <person name="Branca A."/>
            <person name="Abraham A.L."/>
            <person name="Ceppi M."/>
            <person name="Conseiller E."/>
            <person name="Debuchy R."/>
            <person name="Malagnac F."/>
            <person name="Goarin A."/>
            <person name="Silar P."/>
            <person name="Lacoste S."/>
            <person name="Sallet E."/>
            <person name="Bensimon A."/>
            <person name="Giraud T."/>
            <person name="Brygoo Y."/>
        </authorList>
    </citation>
    <scope>NUCLEOTIDE SEQUENCE [LARGE SCALE GENOMIC DNA]</scope>
    <source>
        <strain evidence="2">FM 013</strain>
    </source>
</reference>
<accession>A0A0G4PJ34</accession>
<evidence type="ECO:0000313" key="1">
    <source>
        <dbReference type="EMBL" id="CRL26203.1"/>
    </source>
</evidence>
<gene>
    <name evidence="1" type="ORF">PCAMFM013_S017g000186</name>
</gene>
<proteinExistence type="predicted"/>
<name>A0A0G4PJ34_PENC3</name>
<sequence length="50" mass="5695">MAPDMLIKKFGYHLDTISCALVNNKYQIIGYMVKIDGLYYLDGPLPSEQI</sequence>
<dbReference type="Proteomes" id="UP000053732">
    <property type="component" value="Unassembled WGS sequence"/>
</dbReference>
<protein>
    <submittedName>
        <fullName evidence="1">Str. FM013</fullName>
    </submittedName>
</protein>
<evidence type="ECO:0000313" key="2">
    <source>
        <dbReference type="Proteomes" id="UP000053732"/>
    </source>
</evidence>
<dbReference type="AlphaFoldDB" id="A0A0G4PJ34"/>
<dbReference type="EMBL" id="HG793150">
    <property type="protein sequence ID" value="CRL26203.1"/>
    <property type="molecule type" value="Genomic_DNA"/>
</dbReference>